<dbReference type="Proteomes" id="UP001589654">
    <property type="component" value="Unassembled WGS sequence"/>
</dbReference>
<evidence type="ECO:0000256" key="1">
    <source>
        <dbReference type="ARBA" id="ARBA00022438"/>
    </source>
</evidence>
<evidence type="ECO:0000256" key="4">
    <source>
        <dbReference type="ARBA" id="ARBA00022729"/>
    </source>
</evidence>
<comment type="caution">
    <text evidence="9">The sequence shown here is derived from an EMBL/GenBank/DDBJ whole genome shotgun (WGS) entry which is preliminary data.</text>
</comment>
<feature type="signal peptide" evidence="7">
    <location>
        <begin position="1"/>
        <end position="22"/>
    </location>
</feature>
<evidence type="ECO:0000313" key="10">
    <source>
        <dbReference type="Proteomes" id="UP001589654"/>
    </source>
</evidence>
<evidence type="ECO:0000313" key="9">
    <source>
        <dbReference type="EMBL" id="MFB9212576.1"/>
    </source>
</evidence>
<evidence type="ECO:0000259" key="8">
    <source>
        <dbReference type="Pfam" id="PF04389"/>
    </source>
</evidence>
<dbReference type="SUPFAM" id="SSF52025">
    <property type="entry name" value="PA domain"/>
    <property type="match status" value="1"/>
</dbReference>
<evidence type="ECO:0000256" key="5">
    <source>
        <dbReference type="ARBA" id="ARBA00022801"/>
    </source>
</evidence>
<reference evidence="9 10" key="1">
    <citation type="submission" date="2024-09" db="EMBL/GenBank/DDBJ databases">
        <authorList>
            <person name="Sun Q."/>
            <person name="Mori K."/>
        </authorList>
    </citation>
    <scope>NUCLEOTIDE SEQUENCE [LARGE SCALE GENOMIC DNA]</scope>
    <source>
        <strain evidence="9 10">CECT 7682</strain>
    </source>
</reference>
<evidence type="ECO:0000256" key="7">
    <source>
        <dbReference type="SAM" id="SignalP"/>
    </source>
</evidence>
<keyword evidence="10" id="KW-1185">Reference proteome</keyword>
<evidence type="ECO:0000256" key="2">
    <source>
        <dbReference type="ARBA" id="ARBA00022670"/>
    </source>
</evidence>
<feature type="chain" id="PRO_5047498739" evidence="7">
    <location>
        <begin position="23"/>
        <end position="494"/>
    </location>
</feature>
<organism evidence="9 10">
    <name type="scientific">Echinicola jeungdonensis</name>
    <dbReference type="NCBI Taxonomy" id="709343"/>
    <lineage>
        <taxon>Bacteria</taxon>
        <taxon>Pseudomonadati</taxon>
        <taxon>Bacteroidota</taxon>
        <taxon>Cytophagia</taxon>
        <taxon>Cytophagales</taxon>
        <taxon>Cyclobacteriaceae</taxon>
        <taxon>Echinicola</taxon>
    </lineage>
</organism>
<dbReference type="Gene3D" id="3.40.630.10">
    <property type="entry name" value="Zn peptidases"/>
    <property type="match status" value="1"/>
</dbReference>
<dbReference type="InterPro" id="IPR045175">
    <property type="entry name" value="M28_fam"/>
</dbReference>
<dbReference type="PANTHER" id="PTHR12147:SF56">
    <property type="entry name" value="AMINOPEPTIDASE YDR415C-RELATED"/>
    <property type="match status" value="1"/>
</dbReference>
<gene>
    <name evidence="9" type="ORF">ACFFUR_12225</name>
</gene>
<protein>
    <submittedName>
        <fullName evidence="9">M28 family peptidase</fullName>
    </submittedName>
</protein>
<keyword evidence="4 7" id="KW-0732">Signal</keyword>
<keyword evidence="2" id="KW-0645">Protease</keyword>
<keyword evidence="6" id="KW-0862">Zinc</keyword>
<dbReference type="PANTHER" id="PTHR12147">
    <property type="entry name" value="METALLOPEPTIDASE M28 FAMILY MEMBER"/>
    <property type="match status" value="1"/>
</dbReference>
<dbReference type="InterPro" id="IPR007484">
    <property type="entry name" value="Peptidase_M28"/>
</dbReference>
<keyword evidence="1" id="KW-0031">Aminopeptidase</keyword>
<accession>A0ABV5J7D8</accession>
<dbReference type="EMBL" id="JBHMEW010000062">
    <property type="protein sequence ID" value="MFB9212576.1"/>
    <property type="molecule type" value="Genomic_DNA"/>
</dbReference>
<keyword evidence="3" id="KW-0479">Metal-binding</keyword>
<feature type="domain" description="Peptidase M28" evidence="8">
    <location>
        <begin position="257"/>
        <end position="453"/>
    </location>
</feature>
<keyword evidence="5" id="KW-0378">Hydrolase</keyword>
<dbReference type="Pfam" id="PF04389">
    <property type="entry name" value="Peptidase_M28"/>
    <property type="match status" value="1"/>
</dbReference>
<dbReference type="Gene3D" id="3.50.30.30">
    <property type="match status" value="1"/>
</dbReference>
<dbReference type="SUPFAM" id="SSF53187">
    <property type="entry name" value="Zn-dependent exopeptidases"/>
    <property type="match status" value="1"/>
</dbReference>
<evidence type="ECO:0000256" key="6">
    <source>
        <dbReference type="ARBA" id="ARBA00022833"/>
    </source>
</evidence>
<evidence type="ECO:0000256" key="3">
    <source>
        <dbReference type="ARBA" id="ARBA00022723"/>
    </source>
</evidence>
<dbReference type="InterPro" id="IPR046450">
    <property type="entry name" value="PA_dom_sf"/>
</dbReference>
<dbReference type="RefSeq" id="WP_290249362.1">
    <property type="nucleotide sequence ID" value="NZ_JAUFQT010000002.1"/>
</dbReference>
<proteinExistence type="predicted"/>
<sequence>MKKPTSSLLLIFITSISFFTNAQGQTIDQVIKPKESLAHFRFLASDELKGRDALRSEIDIAAKYIANQFWKYGAKELSNANGYFQPIPFRLSQPPQSALIQLDTSLLKHGDNLLMMDGGSLKGKFELKIAGYGLEENLKNIDLNGKILVTRVGAPGKTNPAEILELGRKKQQWAKGKGAIGLIEMYHLPNTPWGLLTNYLNKPRLTIAESFDQPSSIPYFWVKDLDGKLMHFIDQNKSVKAKISIESKGNQLIKGRNVIAKIEGTDAQLKNEFVMLSAHFDHLGVGRVDAEGDSIYNGARDNAVGTVALINAAQYFAQNPPKRSVLLCAWTAEEKGLLGSAYFAENPLIPLDQIIYNLNIDNGGYNNTEIITVVGLGRSTADPLIKEAINHYGLKTIPDPSPEQGLYDRSDNVNFAKKGIPAPTFSLGFTAFDEEIMKYYHQPADEVDSMDLEYVMKYWKSYLLTAQKIANMKEQPFWLPGDKYEAAGKSLYGY</sequence>
<name>A0ABV5J7D8_9BACT</name>